<dbReference type="PRINTS" id="PR00038">
    <property type="entry name" value="HTHLUXR"/>
</dbReference>
<evidence type="ECO:0000313" key="5">
    <source>
        <dbReference type="EMBL" id="KGN79602.1"/>
    </source>
</evidence>
<dbReference type="PANTHER" id="PTHR44688:SF16">
    <property type="entry name" value="DNA-BINDING TRANSCRIPTIONAL ACTIVATOR DEVR_DOSR"/>
    <property type="match status" value="1"/>
</dbReference>
<keyword evidence="2" id="KW-0238">DNA-binding</keyword>
<dbReference type="GO" id="GO:0006355">
    <property type="term" value="P:regulation of DNA-templated transcription"/>
    <property type="evidence" value="ECO:0007669"/>
    <property type="project" value="InterPro"/>
</dbReference>
<dbReference type="SUPFAM" id="SSF46894">
    <property type="entry name" value="C-terminal effector domain of the bipartite response regulators"/>
    <property type="match status" value="1"/>
</dbReference>
<dbReference type="PROSITE" id="PS00622">
    <property type="entry name" value="HTH_LUXR_1"/>
    <property type="match status" value="1"/>
</dbReference>
<comment type="caution">
    <text evidence="5">The sequence shown here is derived from an EMBL/GenBank/DDBJ whole genome shotgun (WGS) entry which is preliminary data.</text>
</comment>
<dbReference type="Pfam" id="PF00196">
    <property type="entry name" value="GerE"/>
    <property type="match status" value="1"/>
</dbReference>
<evidence type="ECO:0000259" key="4">
    <source>
        <dbReference type="PROSITE" id="PS50043"/>
    </source>
</evidence>
<keyword evidence="3" id="KW-0804">Transcription</keyword>
<reference evidence="5 6" key="1">
    <citation type="submission" date="2014-08" db="EMBL/GenBank/DDBJ databases">
        <title>Porphyromonas cangingivalis strain:COT-109_OH1386 Genome sequencing.</title>
        <authorList>
            <person name="Wallis C."/>
            <person name="Deusch O."/>
            <person name="O'Flynn C."/>
            <person name="Davis I."/>
            <person name="Jospin G."/>
            <person name="Darling A.E."/>
            <person name="Coil D.A."/>
            <person name="Alexiev A."/>
            <person name="Horsfall A."/>
            <person name="Kirkwood N."/>
            <person name="Harris S."/>
            <person name="Eisen J.A."/>
        </authorList>
    </citation>
    <scope>NUCLEOTIDE SEQUENCE [LARGE SCALE GENOMIC DNA]</scope>
    <source>
        <strain evidence="6">COT-109 OH1386</strain>
    </source>
</reference>
<evidence type="ECO:0000256" key="2">
    <source>
        <dbReference type="ARBA" id="ARBA00023125"/>
    </source>
</evidence>
<dbReference type="InterPro" id="IPR016032">
    <property type="entry name" value="Sig_transdc_resp-reg_C-effctor"/>
</dbReference>
<dbReference type="EMBL" id="JQJD01000048">
    <property type="protein sequence ID" value="KGN79602.1"/>
    <property type="molecule type" value="Genomic_DNA"/>
</dbReference>
<dbReference type="GO" id="GO:0003677">
    <property type="term" value="F:DNA binding"/>
    <property type="evidence" value="ECO:0007669"/>
    <property type="project" value="UniProtKB-KW"/>
</dbReference>
<evidence type="ECO:0000256" key="1">
    <source>
        <dbReference type="ARBA" id="ARBA00023015"/>
    </source>
</evidence>
<keyword evidence="6" id="KW-1185">Reference proteome</keyword>
<organism evidence="5 6">
    <name type="scientific">Porphyromonas cangingivalis</name>
    <dbReference type="NCBI Taxonomy" id="36874"/>
    <lineage>
        <taxon>Bacteria</taxon>
        <taxon>Pseudomonadati</taxon>
        <taxon>Bacteroidota</taxon>
        <taxon>Bacteroidia</taxon>
        <taxon>Bacteroidales</taxon>
        <taxon>Porphyromonadaceae</taxon>
        <taxon>Porphyromonas</taxon>
    </lineage>
</organism>
<dbReference type="OrthoDB" id="1727128at2"/>
<dbReference type="Proteomes" id="UP000030125">
    <property type="component" value="Unassembled WGS sequence"/>
</dbReference>
<dbReference type="CDD" id="cd06170">
    <property type="entry name" value="LuxR_C_like"/>
    <property type="match status" value="1"/>
</dbReference>
<dbReference type="Gene3D" id="3.30.450.20">
    <property type="entry name" value="PAS domain"/>
    <property type="match status" value="1"/>
</dbReference>
<dbReference type="PROSITE" id="PS50043">
    <property type="entry name" value="HTH_LUXR_2"/>
    <property type="match status" value="1"/>
</dbReference>
<protein>
    <submittedName>
        <fullName evidence="5">LuxR family transcriptional regulator</fullName>
    </submittedName>
</protein>
<gene>
    <name evidence="5" type="ORF">HQ35_07310</name>
</gene>
<feature type="domain" description="HTH luxR-type" evidence="4">
    <location>
        <begin position="190"/>
        <end position="255"/>
    </location>
</feature>
<keyword evidence="1" id="KW-0805">Transcription regulation</keyword>
<dbReference type="SMART" id="SM00421">
    <property type="entry name" value="HTH_LUXR"/>
    <property type="match status" value="1"/>
</dbReference>
<sequence>MRMVLNDNDRFQLPQGVRPYVAEEEYFALQPYIDSVVAFARLTYKSLYIIDYNKMNFLYVSDNPLFLCGESVEMVQKEGYAFYHRYVPEKDLEFLTSINRAGFEFFRGVPVSDRSKYTISYNFHLCQNEDRTRILINHQITPLKLDTSGNIWLALCLVSLAPSQDTDVAYITAVSSNAVWEFSLKSRRWRQIENIVLSEHEKAVIRLANQGLSVGDIAKRINRSEDSVKGYRKSLFQKLGVGNISEAIAVATHRRLI</sequence>
<evidence type="ECO:0000256" key="3">
    <source>
        <dbReference type="ARBA" id="ARBA00023163"/>
    </source>
</evidence>
<evidence type="ECO:0000313" key="6">
    <source>
        <dbReference type="Proteomes" id="UP000030125"/>
    </source>
</evidence>
<dbReference type="PANTHER" id="PTHR44688">
    <property type="entry name" value="DNA-BINDING TRANSCRIPTIONAL ACTIVATOR DEVR_DOSR"/>
    <property type="match status" value="1"/>
</dbReference>
<accession>A0A0A2EPH1</accession>
<dbReference type="InterPro" id="IPR000792">
    <property type="entry name" value="Tscrpt_reg_LuxR_C"/>
</dbReference>
<name>A0A0A2EPH1_PORCN</name>
<proteinExistence type="predicted"/>
<dbReference type="AlphaFoldDB" id="A0A0A2EPH1"/>
<dbReference type="Gene3D" id="1.10.10.10">
    <property type="entry name" value="Winged helix-like DNA-binding domain superfamily/Winged helix DNA-binding domain"/>
    <property type="match status" value="1"/>
</dbReference>
<dbReference type="InterPro" id="IPR036388">
    <property type="entry name" value="WH-like_DNA-bd_sf"/>
</dbReference>